<dbReference type="AlphaFoldDB" id="G4T2A6"/>
<keyword evidence="4 13" id="KW-0808">Transferase</keyword>
<evidence type="ECO:0000256" key="11">
    <source>
        <dbReference type="ARBA" id="ARBA00023317"/>
    </source>
</evidence>
<keyword evidence="5" id="KW-0479">Metal-binding</keyword>
<evidence type="ECO:0000256" key="8">
    <source>
        <dbReference type="ARBA" id="ARBA00022840"/>
    </source>
</evidence>
<dbReference type="Pfam" id="PF00224">
    <property type="entry name" value="PK"/>
    <property type="match status" value="1"/>
</dbReference>
<dbReference type="HOGENOM" id="CLU_015439_6_1_6"/>
<accession>G4T2A6</accession>
<dbReference type="GO" id="GO:0016301">
    <property type="term" value="F:kinase activity"/>
    <property type="evidence" value="ECO:0007669"/>
    <property type="project" value="UniProtKB-KW"/>
</dbReference>
<dbReference type="GO" id="GO:0000287">
    <property type="term" value="F:magnesium ion binding"/>
    <property type="evidence" value="ECO:0007669"/>
    <property type="project" value="InterPro"/>
</dbReference>
<evidence type="ECO:0000256" key="6">
    <source>
        <dbReference type="ARBA" id="ARBA00022741"/>
    </source>
</evidence>
<evidence type="ECO:0000259" key="12">
    <source>
        <dbReference type="Pfam" id="PF00224"/>
    </source>
</evidence>
<keyword evidence="14" id="KW-1185">Reference proteome</keyword>
<gene>
    <name evidence="13" type="primary">pykA</name>
    <name evidence="13" type="ordered locus">MEALZ_1860</name>
</gene>
<evidence type="ECO:0000313" key="14">
    <source>
        <dbReference type="Proteomes" id="UP000008315"/>
    </source>
</evidence>
<evidence type="ECO:0000256" key="4">
    <source>
        <dbReference type="ARBA" id="ARBA00022679"/>
    </source>
</evidence>
<keyword evidence="10" id="KW-0324">Glycolysis</keyword>
<comment type="pathway">
    <text evidence="1">Carbohydrate degradation; glycolysis; pyruvate from D-glyceraldehyde 3-phosphate: step 5/5.</text>
</comment>
<keyword evidence="6" id="KW-0547">Nucleotide-binding</keyword>
<dbReference type="Gene3D" id="2.40.33.10">
    <property type="entry name" value="PK beta-barrel domain-like"/>
    <property type="match status" value="2"/>
</dbReference>
<evidence type="ECO:0000256" key="1">
    <source>
        <dbReference type="ARBA" id="ARBA00004997"/>
    </source>
</evidence>
<dbReference type="GO" id="GO:0005524">
    <property type="term" value="F:ATP binding"/>
    <property type="evidence" value="ECO:0007669"/>
    <property type="project" value="UniProtKB-KW"/>
</dbReference>
<keyword evidence="7 13" id="KW-0418">Kinase</keyword>
<evidence type="ECO:0000313" key="13">
    <source>
        <dbReference type="EMBL" id="CCE23546.1"/>
    </source>
</evidence>
<dbReference type="InterPro" id="IPR015793">
    <property type="entry name" value="Pyrv_Knase_brl"/>
</dbReference>
<name>G4T2A6_META2</name>
<organism evidence="13 14">
    <name type="scientific">Methylotuvimicrobium alcaliphilum (strain DSM 19304 / NCIMB 14124 / VKM B-2133 / 20Z)</name>
    <name type="common">Methylomicrobium alcaliphilum</name>
    <dbReference type="NCBI Taxonomy" id="1091494"/>
    <lineage>
        <taxon>Bacteria</taxon>
        <taxon>Pseudomonadati</taxon>
        <taxon>Pseudomonadota</taxon>
        <taxon>Gammaproteobacteria</taxon>
        <taxon>Methylococcales</taxon>
        <taxon>Methylococcaceae</taxon>
        <taxon>Methylotuvimicrobium</taxon>
    </lineage>
</organism>
<sequence>MTTTAKDHSFPFDNDPYREILSQLLQDIAEIRHKVGLNAEKRLQNYTQYYRSGVLTKSASNLAHYLALRQFDLRHLQERLAQAGLSSLGRAESSVMSTLDTVIDLLHRALDPGYQAIGKNPSELGFNRGQQLLDQHTVELFGSHFENSKAHVMVTLASEAAWDYKLIKALLSKGMTCARINCAHDEPIIWHSMIRNIRRAEVEIGRDCRILMDLAGHKIRTGPIELGPAIHHIKVKRDAYGNVVEPGRIVLFDAACSEPLLEGEDTLFRVAIPTELFKVLAAGHRLGFVDARGKQRMLTIEKPISEHAWLACCGQPAFLPSGCDLTWMPPIAENENIPEVVYRLGEFSGAPKLIKVFKDDFLLLTDHGIDGAPAQYDESGVPIKPAQIGCTLSSAISKLQPTQAVWIDDGKVGAVVDKLTEAGVLLKITHARSNGVTIRSDKGINFPETELDLPALSDKDREDLNFACTHADMIGFSFVESLADMECLIEELAQRGATDLPIIAKIETNRAVRNLPEIILGTIGRHSLGIMIARGDLAVELGSARLAEIQEELLWLCEAAHVPVIWATQVLETIAKKGAKSRPEFTDAAMAVRAECVMLNKGPYILDALQALINVMIRMQEHQRKKFPRLRALHW</sequence>
<dbReference type="GO" id="GO:0030955">
    <property type="term" value="F:potassium ion binding"/>
    <property type="evidence" value="ECO:0007669"/>
    <property type="project" value="InterPro"/>
</dbReference>
<dbReference type="InterPro" id="IPR040442">
    <property type="entry name" value="Pyrv_kinase-like_dom_sf"/>
</dbReference>
<dbReference type="STRING" id="1091494.MEALZ_1860"/>
<dbReference type="InterPro" id="IPR015813">
    <property type="entry name" value="Pyrv/PenolPyrv_kinase-like_dom"/>
</dbReference>
<keyword evidence="9" id="KW-0460">Magnesium</keyword>
<evidence type="ECO:0000256" key="10">
    <source>
        <dbReference type="ARBA" id="ARBA00023152"/>
    </source>
</evidence>
<keyword evidence="11 13" id="KW-0670">Pyruvate</keyword>
<dbReference type="GO" id="GO:0004743">
    <property type="term" value="F:pyruvate kinase activity"/>
    <property type="evidence" value="ECO:0007669"/>
    <property type="project" value="UniProtKB-EC"/>
</dbReference>
<dbReference type="SUPFAM" id="SSF51621">
    <property type="entry name" value="Phosphoenolpyruvate/pyruvate domain"/>
    <property type="match status" value="1"/>
</dbReference>
<evidence type="ECO:0000256" key="5">
    <source>
        <dbReference type="ARBA" id="ARBA00022723"/>
    </source>
</evidence>
<proteinExistence type="inferred from homology"/>
<dbReference type="KEGG" id="mah:MEALZ_1860"/>
<protein>
    <recommendedName>
        <fullName evidence="3">pyruvate kinase</fullName>
        <ecNumber evidence="3">2.7.1.40</ecNumber>
    </recommendedName>
</protein>
<dbReference type="Gene3D" id="3.20.20.60">
    <property type="entry name" value="Phosphoenolpyruvate-binding domains"/>
    <property type="match status" value="2"/>
</dbReference>
<keyword evidence="8" id="KW-0067">ATP-binding</keyword>
<dbReference type="InterPro" id="IPR015806">
    <property type="entry name" value="Pyrv_Knase_insert_dom_sf"/>
</dbReference>
<dbReference type="NCBIfam" id="NF011314">
    <property type="entry name" value="PRK14725.1"/>
    <property type="match status" value="1"/>
</dbReference>
<evidence type="ECO:0000256" key="7">
    <source>
        <dbReference type="ARBA" id="ARBA00022777"/>
    </source>
</evidence>
<dbReference type="RefSeq" id="WP_014148339.1">
    <property type="nucleotide sequence ID" value="NC_016112.1"/>
</dbReference>
<dbReference type="Proteomes" id="UP000008315">
    <property type="component" value="Chromosome"/>
</dbReference>
<dbReference type="EMBL" id="FO082060">
    <property type="protein sequence ID" value="CCE23546.1"/>
    <property type="molecule type" value="Genomic_DNA"/>
</dbReference>
<dbReference type="InterPro" id="IPR001697">
    <property type="entry name" value="Pyr_Knase"/>
</dbReference>
<dbReference type="PATRIC" id="fig|271065.3.peg.1906"/>
<evidence type="ECO:0000256" key="9">
    <source>
        <dbReference type="ARBA" id="ARBA00022842"/>
    </source>
</evidence>
<dbReference type="UniPathway" id="UPA00109">
    <property type="reaction ID" value="UER00188"/>
</dbReference>
<dbReference type="SUPFAM" id="SSF50800">
    <property type="entry name" value="PK beta-barrel domain-like"/>
    <property type="match status" value="1"/>
</dbReference>
<evidence type="ECO:0000256" key="2">
    <source>
        <dbReference type="ARBA" id="ARBA00008663"/>
    </source>
</evidence>
<feature type="domain" description="Pyruvate kinase barrel" evidence="12">
    <location>
        <begin position="388"/>
        <end position="600"/>
    </location>
</feature>
<evidence type="ECO:0000256" key="3">
    <source>
        <dbReference type="ARBA" id="ARBA00012142"/>
    </source>
</evidence>
<dbReference type="InterPro" id="IPR011037">
    <property type="entry name" value="Pyrv_Knase-like_insert_dom_sf"/>
</dbReference>
<dbReference type="PANTHER" id="PTHR11817">
    <property type="entry name" value="PYRUVATE KINASE"/>
    <property type="match status" value="1"/>
</dbReference>
<reference evidence="14" key="1">
    <citation type="journal article" date="2012" name="J. Bacteriol.">
        <title>Genome sequence of the haloalkaliphilic methanotrophic bacterium Methylomicrobium alcaliphilum 20Z.</title>
        <authorList>
            <person name="Vuilleumier S."/>
            <person name="Khmelenina V.N."/>
            <person name="Bringel F."/>
            <person name="Reshetnikov A.S."/>
            <person name="Lajus A."/>
            <person name="Mangenot S."/>
            <person name="Rouy Z."/>
            <person name="Op den Camp H.J."/>
            <person name="Jetten M.S."/>
            <person name="Dispirito A.A."/>
            <person name="Dunfield P."/>
            <person name="Klotz M.G."/>
            <person name="Semrau J.D."/>
            <person name="Stein L.Y."/>
            <person name="Barbe V."/>
            <person name="Medigue C."/>
            <person name="Trotsenko Y.A."/>
            <person name="Kalyuzhnaya M.G."/>
        </authorList>
    </citation>
    <scope>NUCLEOTIDE SEQUENCE [LARGE SCALE GENOMIC DNA]</scope>
    <source>
        <strain evidence="14">DSM 19304 / NCIMB 14124 / VKM B-2133 / 20Z</strain>
    </source>
</reference>
<dbReference type="EC" id="2.7.1.40" evidence="3"/>
<comment type="similarity">
    <text evidence="2">Belongs to the pyruvate kinase family.</text>
</comment>